<dbReference type="STRING" id="332977.SAMN05421740_10593"/>
<accession>A0A1H7PZG3</accession>
<evidence type="ECO:0008006" key="3">
    <source>
        <dbReference type="Google" id="ProtNLM"/>
    </source>
</evidence>
<evidence type="ECO:0000313" key="1">
    <source>
        <dbReference type="EMBL" id="SEL41103.1"/>
    </source>
</evidence>
<gene>
    <name evidence="1" type="ORF">SAMN05421740_10593</name>
</gene>
<dbReference type="EMBL" id="FNZR01000005">
    <property type="protein sequence ID" value="SEL41103.1"/>
    <property type="molecule type" value="Genomic_DNA"/>
</dbReference>
<dbReference type="Proteomes" id="UP000198916">
    <property type="component" value="Unassembled WGS sequence"/>
</dbReference>
<evidence type="ECO:0000313" key="2">
    <source>
        <dbReference type="Proteomes" id="UP000198916"/>
    </source>
</evidence>
<name>A0A1H7PZG3_9SPHI</name>
<protein>
    <recommendedName>
        <fullName evidence="3">DUF104 domain-containing protein</fullName>
    </recommendedName>
</protein>
<sequence>MYTAIKGIYESGKITFTEEPPVKSKAEVMILFSQDRTALKRLRKGK</sequence>
<proteinExistence type="predicted"/>
<organism evidence="1 2">
    <name type="scientific">Parapedobacter koreensis</name>
    <dbReference type="NCBI Taxonomy" id="332977"/>
    <lineage>
        <taxon>Bacteria</taxon>
        <taxon>Pseudomonadati</taxon>
        <taxon>Bacteroidota</taxon>
        <taxon>Sphingobacteriia</taxon>
        <taxon>Sphingobacteriales</taxon>
        <taxon>Sphingobacteriaceae</taxon>
        <taxon>Parapedobacter</taxon>
    </lineage>
</organism>
<dbReference type="AlphaFoldDB" id="A0A1H7PZG3"/>
<reference evidence="2" key="1">
    <citation type="submission" date="2016-10" db="EMBL/GenBank/DDBJ databases">
        <authorList>
            <person name="Varghese N."/>
            <person name="Submissions S."/>
        </authorList>
    </citation>
    <scope>NUCLEOTIDE SEQUENCE [LARGE SCALE GENOMIC DNA]</scope>
    <source>
        <strain evidence="2">Jip14</strain>
    </source>
</reference>
<keyword evidence="2" id="KW-1185">Reference proteome</keyword>
<dbReference type="RefSeq" id="WP_177181128.1">
    <property type="nucleotide sequence ID" value="NZ_FNZR01000005.1"/>
</dbReference>